<comment type="function">
    <text evidence="5">Modulates RecA activity.</text>
</comment>
<evidence type="ECO:0000256" key="2">
    <source>
        <dbReference type="ARBA" id="ARBA00009695"/>
    </source>
</evidence>
<dbReference type="Pfam" id="PF02631">
    <property type="entry name" value="RecX_HTH2"/>
    <property type="match status" value="1"/>
</dbReference>
<evidence type="ECO:0000256" key="5">
    <source>
        <dbReference type="HAMAP-Rule" id="MF_01114"/>
    </source>
</evidence>
<keyword evidence="4 5" id="KW-0963">Cytoplasm</keyword>
<dbReference type="Pfam" id="PF21982">
    <property type="entry name" value="RecX_HTH1"/>
    <property type="match status" value="1"/>
</dbReference>
<dbReference type="Gene3D" id="1.10.10.10">
    <property type="entry name" value="Winged helix-like DNA-binding domain superfamily/Winged helix DNA-binding domain"/>
    <property type="match status" value="3"/>
</dbReference>
<dbReference type="InterPro" id="IPR003783">
    <property type="entry name" value="Regulatory_RecX"/>
</dbReference>
<evidence type="ECO:0000259" key="8">
    <source>
        <dbReference type="Pfam" id="PF21982"/>
    </source>
</evidence>
<evidence type="ECO:0000256" key="3">
    <source>
        <dbReference type="ARBA" id="ARBA00018111"/>
    </source>
</evidence>
<feature type="domain" description="RecX first three-helical" evidence="8">
    <location>
        <begin position="8"/>
        <end position="44"/>
    </location>
</feature>
<dbReference type="InterPro" id="IPR053924">
    <property type="entry name" value="RecX_HTH_2nd"/>
</dbReference>
<dbReference type="HAMAP" id="MF_01114">
    <property type="entry name" value="RecX"/>
    <property type="match status" value="1"/>
</dbReference>
<feature type="domain" description="RecX second three-helical" evidence="6">
    <location>
        <begin position="52"/>
        <end position="89"/>
    </location>
</feature>
<name>A0ABQ6GYH5_9GAMM</name>
<dbReference type="InterPro" id="IPR036388">
    <property type="entry name" value="WH-like_DNA-bd_sf"/>
</dbReference>
<gene>
    <name evidence="5 9" type="primary">recX</name>
    <name evidence="9" type="ORF">tinsulaeT_29770</name>
</gene>
<evidence type="ECO:0000313" key="10">
    <source>
        <dbReference type="Proteomes" id="UP001157186"/>
    </source>
</evidence>
<evidence type="ECO:0000313" key="9">
    <source>
        <dbReference type="EMBL" id="GLX79637.1"/>
    </source>
</evidence>
<dbReference type="RefSeq" id="WP_284245558.1">
    <property type="nucleotide sequence ID" value="NZ_BSST01000001.1"/>
</dbReference>
<dbReference type="PANTHER" id="PTHR33602:SF1">
    <property type="entry name" value="REGULATORY PROTEIN RECX FAMILY PROTEIN"/>
    <property type="match status" value="1"/>
</dbReference>
<evidence type="ECO:0000256" key="4">
    <source>
        <dbReference type="ARBA" id="ARBA00022490"/>
    </source>
</evidence>
<dbReference type="InterPro" id="IPR053926">
    <property type="entry name" value="RecX_HTH_1st"/>
</dbReference>
<dbReference type="Proteomes" id="UP001157186">
    <property type="component" value="Unassembled WGS sequence"/>
</dbReference>
<reference evidence="9 10" key="1">
    <citation type="submission" date="2023-03" db="EMBL/GenBank/DDBJ databases">
        <title>Draft genome sequence of Thalassotalea insulae KCTC 62186T.</title>
        <authorList>
            <person name="Sawabe T."/>
        </authorList>
    </citation>
    <scope>NUCLEOTIDE SEQUENCE [LARGE SCALE GENOMIC DNA]</scope>
    <source>
        <strain evidence="9 10">KCTC 62186</strain>
    </source>
</reference>
<dbReference type="InterPro" id="IPR053925">
    <property type="entry name" value="RecX_HTH_3rd"/>
</dbReference>
<keyword evidence="10" id="KW-1185">Reference proteome</keyword>
<proteinExistence type="inferred from homology"/>
<accession>A0ABQ6GYH5</accession>
<dbReference type="PANTHER" id="PTHR33602">
    <property type="entry name" value="REGULATORY PROTEIN RECX FAMILY PROTEIN"/>
    <property type="match status" value="1"/>
</dbReference>
<evidence type="ECO:0000259" key="7">
    <source>
        <dbReference type="Pfam" id="PF21981"/>
    </source>
</evidence>
<protein>
    <recommendedName>
        <fullName evidence="3 5">Regulatory protein RecX</fullName>
    </recommendedName>
</protein>
<organism evidence="9 10">
    <name type="scientific">Thalassotalea insulae</name>
    <dbReference type="NCBI Taxonomy" id="2056778"/>
    <lineage>
        <taxon>Bacteria</taxon>
        <taxon>Pseudomonadati</taxon>
        <taxon>Pseudomonadota</taxon>
        <taxon>Gammaproteobacteria</taxon>
        <taxon>Alteromonadales</taxon>
        <taxon>Colwelliaceae</taxon>
        <taxon>Thalassotalea</taxon>
    </lineage>
</organism>
<evidence type="ECO:0000259" key="6">
    <source>
        <dbReference type="Pfam" id="PF02631"/>
    </source>
</evidence>
<sequence length="149" mass="17589">MNKTILHTAIDLLSRREHSVKEIVNKLRQRAYAQEEIEQVIEYLLSNNYLCEQRFAESVFRSRINKGYGKRYIENELKQKGLASALISETEEHAAIDWYELAQQSYHKKFGSSAIKDEKDKAKRIRFLQYRGFSTDEIFAAINMDEYLD</sequence>
<dbReference type="Pfam" id="PF21981">
    <property type="entry name" value="RecX_HTH3"/>
    <property type="match status" value="1"/>
</dbReference>
<dbReference type="EMBL" id="BSST01000001">
    <property type="protein sequence ID" value="GLX79637.1"/>
    <property type="molecule type" value="Genomic_DNA"/>
</dbReference>
<comment type="similarity">
    <text evidence="2 5">Belongs to the RecX family.</text>
</comment>
<evidence type="ECO:0000256" key="1">
    <source>
        <dbReference type="ARBA" id="ARBA00004496"/>
    </source>
</evidence>
<comment type="caution">
    <text evidence="9">The sequence shown here is derived from an EMBL/GenBank/DDBJ whole genome shotgun (WGS) entry which is preliminary data.</text>
</comment>
<feature type="domain" description="RecX third three-helical" evidence="7">
    <location>
        <begin position="97"/>
        <end position="142"/>
    </location>
</feature>
<comment type="subcellular location">
    <subcellularLocation>
        <location evidence="1 5">Cytoplasm</location>
    </subcellularLocation>
</comment>